<dbReference type="EMBL" id="JAYGHX010000003">
    <property type="protein sequence ID" value="MEA5390989.1"/>
    <property type="molecule type" value="Genomic_DNA"/>
</dbReference>
<organism evidence="2 3">
    <name type="scientific">Cyanobium gracile UHCC 0139</name>
    <dbReference type="NCBI Taxonomy" id="3110308"/>
    <lineage>
        <taxon>Bacteria</taxon>
        <taxon>Bacillati</taxon>
        <taxon>Cyanobacteriota</taxon>
        <taxon>Cyanophyceae</taxon>
        <taxon>Synechococcales</taxon>
        <taxon>Prochlorococcaceae</taxon>
        <taxon>Cyanobium</taxon>
    </lineage>
</organism>
<keyword evidence="1" id="KW-1133">Transmembrane helix</keyword>
<feature type="transmembrane region" description="Helical" evidence="1">
    <location>
        <begin position="64"/>
        <end position="83"/>
    </location>
</feature>
<evidence type="ECO:0000313" key="3">
    <source>
        <dbReference type="Proteomes" id="UP001304461"/>
    </source>
</evidence>
<comment type="caution">
    <text evidence="2">The sequence shown here is derived from an EMBL/GenBank/DDBJ whole genome shotgun (WGS) entry which is preliminary data.</text>
</comment>
<feature type="transmembrane region" description="Helical" evidence="1">
    <location>
        <begin position="95"/>
        <end position="116"/>
    </location>
</feature>
<reference evidence="2 3" key="1">
    <citation type="submission" date="2023-12" db="EMBL/GenBank/DDBJ databases">
        <title>Baltic Sea Cyanobacteria.</title>
        <authorList>
            <person name="Delbaje E."/>
            <person name="Fewer D.P."/>
            <person name="Shishido T.K."/>
        </authorList>
    </citation>
    <scope>NUCLEOTIDE SEQUENCE [LARGE SCALE GENOMIC DNA]</scope>
    <source>
        <strain evidence="2 3">UHCC 0139</strain>
    </source>
</reference>
<proteinExistence type="predicted"/>
<keyword evidence="3" id="KW-1185">Reference proteome</keyword>
<keyword evidence="1" id="KW-0472">Membrane</keyword>
<gene>
    <name evidence="2" type="ORF">VB738_06905</name>
</gene>
<evidence type="ECO:0000256" key="1">
    <source>
        <dbReference type="SAM" id="Phobius"/>
    </source>
</evidence>
<sequence length="167" mass="18339">MSLSVVVVLDDRDRLHALRDRLQALQPALSRVVVIGSGEAPLSSVERLDPAAARRRRQRSMVRWLLPFGFLAGLTFTQITDLHTFSFAGAYGEPLIGGLLGMGSGWMGSFAAAASVSSEEDDRIRILRNRLDEGCWLLLLEAPAGREIPWTTIQLARPTAVVRLDDT</sequence>
<protein>
    <submittedName>
        <fullName evidence="2">Uncharacterized protein</fullName>
    </submittedName>
</protein>
<dbReference type="RefSeq" id="WP_323305043.1">
    <property type="nucleotide sequence ID" value="NZ_JAYGHX010000003.1"/>
</dbReference>
<keyword evidence="1" id="KW-0812">Transmembrane</keyword>
<evidence type="ECO:0000313" key="2">
    <source>
        <dbReference type="EMBL" id="MEA5390989.1"/>
    </source>
</evidence>
<accession>A0ABU5RT74</accession>
<dbReference type="Proteomes" id="UP001304461">
    <property type="component" value="Unassembled WGS sequence"/>
</dbReference>
<name>A0ABU5RT74_9CYAN</name>